<evidence type="ECO:0000256" key="7">
    <source>
        <dbReference type="ARBA" id="ARBA00022556"/>
    </source>
</evidence>
<name>A0A0K1JMQ7_9MICO</name>
<dbReference type="InterPro" id="IPR000620">
    <property type="entry name" value="EamA_dom"/>
</dbReference>
<keyword evidence="3" id="KW-0813">Transport</keyword>
<dbReference type="PANTHER" id="PTHR30561">
    <property type="entry name" value="SMR FAMILY PROTON-DEPENDENT DRUG EFFLUX TRANSPORTER SUGE"/>
    <property type="match status" value="1"/>
</dbReference>
<evidence type="ECO:0000256" key="5">
    <source>
        <dbReference type="ARBA" id="ARBA00022516"/>
    </source>
</evidence>
<dbReference type="Proteomes" id="UP000066480">
    <property type="component" value="Chromosome"/>
</dbReference>
<feature type="domain" description="EamA" evidence="14">
    <location>
        <begin position="5"/>
        <end position="137"/>
    </location>
</feature>
<dbReference type="OrthoDB" id="9783707at2"/>
<dbReference type="InterPro" id="IPR037185">
    <property type="entry name" value="EmrE-like"/>
</dbReference>
<accession>A0A0K1JMQ7</accession>
<evidence type="ECO:0000256" key="1">
    <source>
        <dbReference type="ARBA" id="ARBA00004651"/>
    </source>
</evidence>
<evidence type="ECO:0000256" key="9">
    <source>
        <dbReference type="ARBA" id="ARBA00022985"/>
    </source>
</evidence>
<proteinExistence type="inferred from homology"/>
<dbReference type="EMBL" id="CP011112">
    <property type="protein sequence ID" value="AKU17860.1"/>
    <property type="molecule type" value="Genomic_DNA"/>
</dbReference>
<keyword evidence="16" id="KW-1185">Reference proteome</keyword>
<reference evidence="15 16" key="1">
    <citation type="submission" date="2015-03" db="EMBL/GenBank/DDBJ databases">
        <title>Luteipulveratus halotolerans sp. nov., a novel actinobacterium (Dermacoccaceae) from Sarawak, Malaysia.</title>
        <authorList>
            <person name="Juboi H."/>
            <person name="Basik A."/>
            <person name="Shamsul S.S."/>
            <person name="Arnold P."/>
            <person name="Schmitt E.K."/>
            <person name="Sanglier J.-J."/>
            <person name="Yeo T."/>
        </authorList>
    </citation>
    <scope>NUCLEOTIDE SEQUENCE [LARGE SCALE GENOMIC DNA]</scope>
    <source>
        <strain evidence="15 16">MN07-A0370</strain>
    </source>
</reference>
<keyword evidence="5" id="KW-0444">Lipid biosynthesis</keyword>
<feature type="transmembrane region" description="Helical" evidence="13">
    <location>
        <begin position="93"/>
        <end position="114"/>
    </location>
</feature>
<gene>
    <name evidence="15" type="ORF">VV02_21680</name>
</gene>
<dbReference type="GO" id="GO:0022857">
    <property type="term" value="F:transmembrane transporter activity"/>
    <property type="evidence" value="ECO:0007669"/>
    <property type="project" value="InterPro"/>
</dbReference>
<evidence type="ECO:0000256" key="4">
    <source>
        <dbReference type="ARBA" id="ARBA00022475"/>
    </source>
</evidence>
<evidence type="ECO:0000259" key="14">
    <source>
        <dbReference type="Pfam" id="PF00892"/>
    </source>
</evidence>
<evidence type="ECO:0000256" key="3">
    <source>
        <dbReference type="ARBA" id="ARBA00022448"/>
    </source>
</evidence>
<evidence type="ECO:0000256" key="12">
    <source>
        <dbReference type="ARBA" id="ARBA00023136"/>
    </source>
</evidence>
<dbReference type="STRING" id="571913.VV02_21680"/>
<feature type="transmembrane region" description="Helical" evidence="13">
    <location>
        <begin position="213"/>
        <end position="232"/>
    </location>
</feature>
<keyword evidence="11" id="KW-0443">Lipid metabolism</keyword>
<dbReference type="AlphaFoldDB" id="A0A0K1JMQ7"/>
<dbReference type="PATRIC" id="fig|571913.6.peg.4391"/>
<evidence type="ECO:0000313" key="16">
    <source>
        <dbReference type="Proteomes" id="UP000066480"/>
    </source>
</evidence>
<keyword evidence="8 13" id="KW-0812">Transmembrane</keyword>
<dbReference type="Gene3D" id="1.10.3730.20">
    <property type="match status" value="2"/>
</dbReference>
<feature type="domain" description="EamA" evidence="14">
    <location>
        <begin position="151"/>
        <end position="285"/>
    </location>
</feature>
<evidence type="ECO:0000256" key="2">
    <source>
        <dbReference type="ARBA" id="ARBA00007362"/>
    </source>
</evidence>
<evidence type="ECO:0000256" key="13">
    <source>
        <dbReference type="SAM" id="Phobius"/>
    </source>
</evidence>
<feature type="transmembrane region" description="Helical" evidence="13">
    <location>
        <begin position="6"/>
        <end position="23"/>
    </location>
</feature>
<evidence type="ECO:0000256" key="8">
    <source>
        <dbReference type="ARBA" id="ARBA00022692"/>
    </source>
</evidence>
<organism evidence="15 16">
    <name type="scientific">Luteipulveratus mongoliensis</name>
    <dbReference type="NCBI Taxonomy" id="571913"/>
    <lineage>
        <taxon>Bacteria</taxon>
        <taxon>Bacillati</taxon>
        <taxon>Actinomycetota</taxon>
        <taxon>Actinomycetes</taxon>
        <taxon>Micrococcales</taxon>
        <taxon>Dermacoccaceae</taxon>
        <taxon>Luteipulveratus</taxon>
    </lineage>
</organism>
<feature type="transmembrane region" description="Helical" evidence="13">
    <location>
        <begin position="180"/>
        <end position="201"/>
    </location>
</feature>
<dbReference type="KEGG" id="lmoi:VV02_21680"/>
<dbReference type="PANTHER" id="PTHR30561:SF1">
    <property type="entry name" value="MULTIDRUG TRANSPORTER EMRE"/>
    <property type="match status" value="1"/>
</dbReference>
<keyword evidence="9" id="KW-0448">Lipopolysaccharide biosynthesis</keyword>
<evidence type="ECO:0000256" key="11">
    <source>
        <dbReference type="ARBA" id="ARBA00023098"/>
    </source>
</evidence>
<protein>
    <recommendedName>
        <fullName evidence="14">EamA domain-containing protein</fullName>
    </recommendedName>
</protein>
<keyword evidence="6" id="KW-0997">Cell inner membrane</keyword>
<evidence type="ECO:0000313" key="15">
    <source>
        <dbReference type="EMBL" id="AKU17860.1"/>
    </source>
</evidence>
<comment type="subcellular location">
    <subcellularLocation>
        <location evidence="1">Cell membrane</location>
        <topology evidence="1">Multi-pass membrane protein</topology>
    </subcellularLocation>
</comment>
<feature type="transmembrane region" description="Helical" evidence="13">
    <location>
        <begin position="120"/>
        <end position="139"/>
    </location>
</feature>
<feature type="transmembrane region" description="Helical" evidence="13">
    <location>
        <begin position="60"/>
        <end position="81"/>
    </location>
</feature>
<dbReference type="SUPFAM" id="SSF103481">
    <property type="entry name" value="Multidrug resistance efflux transporter EmrE"/>
    <property type="match status" value="2"/>
</dbReference>
<evidence type="ECO:0000256" key="10">
    <source>
        <dbReference type="ARBA" id="ARBA00022989"/>
    </source>
</evidence>
<keyword evidence="10 13" id="KW-1133">Transmembrane helix</keyword>
<dbReference type="RefSeq" id="WP_052594958.1">
    <property type="nucleotide sequence ID" value="NZ_CP011112.1"/>
</dbReference>
<evidence type="ECO:0000256" key="6">
    <source>
        <dbReference type="ARBA" id="ARBA00022519"/>
    </source>
</evidence>
<dbReference type="GO" id="GO:0005886">
    <property type="term" value="C:plasma membrane"/>
    <property type="evidence" value="ECO:0007669"/>
    <property type="project" value="UniProtKB-SubCell"/>
</dbReference>
<keyword evidence="7" id="KW-0441">Lipid A biosynthesis</keyword>
<dbReference type="GO" id="GO:0009103">
    <property type="term" value="P:lipopolysaccharide biosynthetic process"/>
    <property type="evidence" value="ECO:0007669"/>
    <property type="project" value="UniProtKB-KW"/>
</dbReference>
<keyword evidence="12 13" id="KW-0472">Membrane</keyword>
<feature type="transmembrane region" description="Helical" evidence="13">
    <location>
        <begin position="151"/>
        <end position="168"/>
    </location>
</feature>
<dbReference type="InterPro" id="IPR000390">
    <property type="entry name" value="Small_drug/metabolite_transptr"/>
</dbReference>
<sequence length="287" mass="30866">MSGHALILVLVAALCHALWNIAAKYVDGDRFVFVWSYEFLSTVLWLPVGLVVLAREGWPMSWGLLVGPLVSAVLHIAYSLTLQTGYDRAALGVVYPVARGTGPLLSMIVGILVLQERPGWHAVIGGLVVIAGVAVVATHRVADSRGLSREGLAYGAATGFWIAGYTLWDSHAVGELSLNPLPYFALTVMWQAVLLAPALVTRRAAFRSTVRRSWRPSLAIAVLSPVAYILVLEVMQTTPVSLVAPARESSIIVGSLLAWWLFREPGPVRKVAGSIVVIAGITLIAWT</sequence>
<keyword evidence="4" id="KW-1003">Cell membrane</keyword>
<dbReference type="Pfam" id="PF00892">
    <property type="entry name" value="EamA"/>
    <property type="match status" value="2"/>
</dbReference>
<feature type="transmembrane region" description="Helical" evidence="13">
    <location>
        <begin position="35"/>
        <end position="54"/>
    </location>
</feature>
<comment type="similarity">
    <text evidence="2">Belongs to the EamA transporter family.</text>
</comment>